<dbReference type="AlphaFoldDB" id="A0A914C485"/>
<evidence type="ECO:0000256" key="6">
    <source>
        <dbReference type="ARBA" id="ARBA00023136"/>
    </source>
</evidence>
<dbReference type="Proteomes" id="UP000887540">
    <property type="component" value="Unplaced"/>
</dbReference>
<evidence type="ECO:0000256" key="2">
    <source>
        <dbReference type="ARBA" id="ARBA00006462"/>
    </source>
</evidence>
<dbReference type="WBParaSite" id="ACRNAN_Path_242.g896.t1">
    <property type="protein sequence ID" value="ACRNAN_Path_242.g896.t1"/>
    <property type="gene ID" value="ACRNAN_Path_242.g896"/>
</dbReference>
<organism evidence="7 8">
    <name type="scientific">Acrobeloides nanus</name>
    <dbReference type="NCBI Taxonomy" id="290746"/>
    <lineage>
        <taxon>Eukaryota</taxon>
        <taxon>Metazoa</taxon>
        <taxon>Ecdysozoa</taxon>
        <taxon>Nematoda</taxon>
        <taxon>Chromadorea</taxon>
        <taxon>Rhabditida</taxon>
        <taxon>Tylenchina</taxon>
        <taxon>Cephalobomorpha</taxon>
        <taxon>Cephaloboidea</taxon>
        <taxon>Cephalobidae</taxon>
        <taxon>Acrobeloides</taxon>
    </lineage>
</organism>
<evidence type="ECO:0000256" key="3">
    <source>
        <dbReference type="ARBA" id="ARBA00022692"/>
    </source>
</evidence>
<dbReference type="GO" id="GO:0016263">
    <property type="term" value="F:glycoprotein-N-acetylgalactosamine 3-beta-galactosyltransferase activity"/>
    <property type="evidence" value="ECO:0007669"/>
    <property type="project" value="TreeGrafter"/>
</dbReference>
<name>A0A914C485_9BILA</name>
<comment type="similarity">
    <text evidence="2">Belongs to the glycosyltransferase 31 family. Beta3-Gal-T subfamily.</text>
</comment>
<keyword evidence="5" id="KW-1133">Transmembrane helix</keyword>
<keyword evidence="7" id="KW-1185">Reference proteome</keyword>
<dbReference type="Gene3D" id="3.90.550.50">
    <property type="match status" value="1"/>
</dbReference>
<evidence type="ECO:0000256" key="1">
    <source>
        <dbReference type="ARBA" id="ARBA00004606"/>
    </source>
</evidence>
<evidence type="ECO:0000313" key="8">
    <source>
        <dbReference type="WBParaSite" id="ACRNAN_Path_242.g896.t1"/>
    </source>
</evidence>
<keyword evidence="6" id="KW-0472">Membrane</keyword>
<dbReference type="InterPro" id="IPR026050">
    <property type="entry name" value="C1GALT1/C1GALT1_chp1"/>
</dbReference>
<dbReference type="PANTHER" id="PTHR23033">
    <property type="entry name" value="BETA1,3-GALACTOSYLTRANSFERASE"/>
    <property type="match status" value="1"/>
</dbReference>
<proteinExistence type="inferred from homology"/>
<evidence type="ECO:0000256" key="4">
    <source>
        <dbReference type="ARBA" id="ARBA00022968"/>
    </source>
</evidence>
<sequence length="191" mass="23253">MNSTYPHIFFPHLKTRDHSWEKIRRAFKYAYYRTKGSFDWYLRADDDAFVIMENANKFLQNYNASKDYLFGFRWGHFEPTGYADGGSYILSRTAMESFIEVMKEKKTCPEFHRAEEDQELSRCLSRVGIFPEDTRDNYGRERFHHFHPDEERNNFMKKMFLKRNAYYSHEWYPEHVSDTTISFHHLSPYEM</sequence>
<keyword evidence="3" id="KW-0812">Transmembrane</keyword>
<dbReference type="PANTHER" id="PTHR23033:SF12">
    <property type="entry name" value="GLYCOPROTEIN-N-ACETYLGALACTOSAMINE 3-BETA-GALACTOSYLTRANSFERASE 1-RELATED"/>
    <property type="match status" value="1"/>
</dbReference>
<accession>A0A914C485</accession>
<dbReference type="GO" id="GO:0016020">
    <property type="term" value="C:membrane"/>
    <property type="evidence" value="ECO:0007669"/>
    <property type="project" value="UniProtKB-SubCell"/>
</dbReference>
<protein>
    <submittedName>
        <fullName evidence="8">N-acetylgalactosaminide beta-1,3-galactosyltransferase</fullName>
    </submittedName>
</protein>
<evidence type="ECO:0000256" key="5">
    <source>
        <dbReference type="ARBA" id="ARBA00022989"/>
    </source>
</evidence>
<keyword evidence="4" id="KW-0735">Signal-anchor</keyword>
<comment type="subcellular location">
    <subcellularLocation>
        <location evidence="1">Membrane</location>
        <topology evidence="1">Single-pass type II membrane protein</topology>
    </subcellularLocation>
</comment>
<evidence type="ECO:0000313" key="7">
    <source>
        <dbReference type="Proteomes" id="UP000887540"/>
    </source>
</evidence>
<reference evidence="8" key="1">
    <citation type="submission" date="2022-11" db="UniProtKB">
        <authorList>
            <consortium name="WormBaseParasite"/>
        </authorList>
    </citation>
    <scope>IDENTIFICATION</scope>
</reference>